<feature type="compositionally biased region" description="Acidic residues" evidence="1">
    <location>
        <begin position="683"/>
        <end position="692"/>
    </location>
</feature>
<dbReference type="AlphaFoldDB" id="A0A3P6TB48"/>
<dbReference type="Proteomes" id="UP000277928">
    <property type="component" value="Unassembled WGS sequence"/>
</dbReference>
<feature type="compositionally biased region" description="Polar residues" evidence="1">
    <location>
        <begin position="152"/>
        <end position="176"/>
    </location>
</feature>
<feature type="region of interest" description="Disordered" evidence="1">
    <location>
        <begin position="887"/>
        <end position="906"/>
    </location>
</feature>
<dbReference type="OrthoDB" id="5822128at2759"/>
<dbReference type="EMBL" id="UYRX01000229">
    <property type="protein sequence ID" value="VDK78025.1"/>
    <property type="molecule type" value="Genomic_DNA"/>
</dbReference>
<accession>A0A3P6TB48</accession>
<feature type="region of interest" description="Disordered" evidence="1">
    <location>
        <begin position="671"/>
        <end position="719"/>
    </location>
</feature>
<feature type="region of interest" description="Disordered" evidence="1">
    <location>
        <begin position="120"/>
        <end position="183"/>
    </location>
</feature>
<sequence length="928" mass="104270">MGLGTVIDISATPVNSEQFIMRSIKNDCDDETAGMSNDQITTTLRPSSVLPSRNMSTPEVKDNLSSEHSNLRRGMQLSEAHEHVPSDPFVFSTHQLKGNEVCSTNGTNTISAAEQPIKDRCFDSSSCPHDPEPSTSKEGLQPKGTGSEKDQTSSLINGKCNLKTSVGMGNSSQIGANDSEEPDKDVTTRLTISMPCGNRNQYVGSTDMNRQISHIVLKQEPFRAVDVHEGVPRRSLLNTAPLSPNHYGSILTQTPLPFRIKRRSQLTGSHKTSALTNTSEILVRPEREISTDVMEPQQKKQKIQEECINTAHLTPSSSVPIMNTGEDHLQIPSEQTLNKALDLLRKPMQDDINEQRTTTKRSYPKKISSSSVVDYKDGLYRKILQEKIGKLRDKNGLALSVPHLERAHLSQLVNLLQRFKNHFVLNDFLSKEVSDHIFGDGSTTVTEKLVQSARDPTSGTSDSRLVKYVMDADVTESEDSDRENEGEPSTSNAYLPFKSLSSHTYFDERVRLGMLDAKALCIEEDCEEKISVVYHQLNNIRRQKKKVYSWNDEVLNECCARCLPFDGKRRRFLKRRKVERAGKNGLSENETPISLDTGERMRAYATVDNRVYPPVPLLTAVPVERGAEVYCRRRSTRPIIHLRKRFDRSPWTTFLEERKVVVKEAVIVDDRQARRKRERSESEESYDDDEEYQPPTNYSQRGSYSKRPSTVKRVGQNLLGRSFDRKRNGDFRNRRFTNHRLRLLRTNDVEDGLMEPLPGLPQKIDYKEICIPHWERKPLQLVTEEGSGCMHLAECSCVANISRRHLPYELNERKRFQQYRDYVAAKSAATASKLSGSSHSKLPAASTAPSATGSAESLSLLESVQSGSAAPSPAALYCSFDDDQLSSNNGESVSVPDYDRPSMASPYSPRIFSVPLLAGSHTMKNENK</sequence>
<feature type="region of interest" description="Disordered" evidence="1">
    <location>
        <begin position="48"/>
        <end position="70"/>
    </location>
</feature>
<feature type="compositionally biased region" description="Polar residues" evidence="1">
    <location>
        <begin position="48"/>
        <end position="57"/>
    </location>
</feature>
<gene>
    <name evidence="2" type="ORF">NLS_LOCUS3915</name>
</gene>
<reference evidence="2 3" key="1">
    <citation type="submission" date="2018-08" db="EMBL/GenBank/DDBJ databases">
        <authorList>
            <person name="Laetsch R D."/>
            <person name="Stevens L."/>
            <person name="Kumar S."/>
            <person name="Blaxter L. M."/>
        </authorList>
    </citation>
    <scope>NUCLEOTIDE SEQUENCE [LARGE SCALE GENOMIC DNA]</scope>
</reference>
<proteinExistence type="predicted"/>
<dbReference type="OMA" id="PNHYGSI"/>
<evidence type="ECO:0000313" key="3">
    <source>
        <dbReference type="Proteomes" id="UP000277928"/>
    </source>
</evidence>
<name>A0A3P6TB48_LITSI</name>
<feature type="compositionally biased region" description="Basic and acidic residues" evidence="1">
    <location>
        <begin position="671"/>
        <end position="682"/>
    </location>
</feature>
<evidence type="ECO:0000256" key="1">
    <source>
        <dbReference type="SAM" id="MobiDB-lite"/>
    </source>
</evidence>
<feature type="region of interest" description="Disordered" evidence="1">
    <location>
        <begin position="474"/>
        <end position="493"/>
    </location>
</feature>
<feature type="compositionally biased region" description="Acidic residues" evidence="1">
    <location>
        <begin position="474"/>
        <end position="486"/>
    </location>
</feature>
<evidence type="ECO:0000313" key="2">
    <source>
        <dbReference type="EMBL" id="VDK78025.1"/>
    </source>
</evidence>
<feature type="compositionally biased region" description="Polar residues" evidence="1">
    <location>
        <begin position="123"/>
        <end position="138"/>
    </location>
</feature>
<feature type="compositionally biased region" description="Polar residues" evidence="1">
    <location>
        <begin position="694"/>
        <end position="708"/>
    </location>
</feature>
<dbReference type="STRING" id="42156.A0A3P6TB48"/>
<organism evidence="2 3">
    <name type="scientific">Litomosoides sigmodontis</name>
    <name type="common">Filarial nematode worm</name>
    <dbReference type="NCBI Taxonomy" id="42156"/>
    <lineage>
        <taxon>Eukaryota</taxon>
        <taxon>Metazoa</taxon>
        <taxon>Ecdysozoa</taxon>
        <taxon>Nematoda</taxon>
        <taxon>Chromadorea</taxon>
        <taxon>Rhabditida</taxon>
        <taxon>Spirurina</taxon>
        <taxon>Spiruromorpha</taxon>
        <taxon>Filarioidea</taxon>
        <taxon>Onchocercidae</taxon>
        <taxon>Litomosoides</taxon>
    </lineage>
</organism>
<keyword evidence="3" id="KW-1185">Reference proteome</keyword>
<protein>
    <submittedName>
        <fullName evidence="2">Uncharacterized protein</fullName>
    </submittedName>
</protein>